<evidence type="ECO:0000256" key="1">
    <source>
        <dbReference type="SAM" id="Phobius"/>
    </source>
</evidence>
<dbReference type="RefSeq" id="WP_209402720.1">
    <property type="nucleotide sequence ID" value="NZ_JAGIYQ010000002.1"/>
</dbReference>
<evidence type="ECO:0000313" key="3">
    <source>
        <dbReference type="Proteomes" id="UP000682134"/>
    </source>
</evidence>
<proteinExistence type="predicted"/>
<comment type="caution">
    <text evidence="2">The sequence shown here is derived from an EMBL/GenBank/DDBJ whole genome shotgun (WGS) entry which is preliminary data.</text>
</comment>
<gene>
    <name evidence="2" type="ORF">J5Y03_03865</name>
</gene>
<dbReference type="EMBL" id="JAGIYQ010000002">
    <property type="protein sequence ID" value="MBP0724320.1"/>
    <property type="molecule type" value="Genomic_DNA"/>
</dbReference>
<feature type="transmembrane region" description="Helical" evidence="1">
    <location>
        <begin position="9"/>
        <end position="30"/>
    </location>
</feature>
<accession>A0A940NML3</accession>
<keyword evidence="1" id="KW-0472">Membrane</keyword>
<keyword evidence="1" id="KW-1133">Transmembrane helix</keyword>
<keyword evidence="3" id="KW-1185">Reference proteome</keyword>
<keyword evidence="1" id="KW-0812">Transmembrane</keyword>
<evidence type="ECO:0008006" key="4">
    <source>
        <dbReference type="Google" id="ProtNLM"/>
    </source>
</evidence>
<evidence type="ECO:0000313" key="2">
    <source>
        <dbReference type="EMBL" id="MBP0724320.1"/>
    </source>
</evidence>
<organism evidence="2 3">
    <name type="scientific">Gottfriedia endophytica</name>
    <dbReference type="NCBI Taxonomy" id="2820819"/>
    <lineage>
        <taxon>Bacteria</taxon>
        <taxon>Bacillati</taxon>
        <taxon>Bacillota</taxon>
        <taxon>Bacilli</taxon>
        <taxon>Bacillales</taxon>
        <taxon>Bacillaceae</taxon>
        <taxon>Gottfriedia</taxon>
    </lineage>
</organism>
<dbReference type="PROSITE" id="PS51257">
    <property type="entry name" value="PROKAR_LIPOPROTEIN"/>
    <property type="match status" value="1"/>
</dbReference>
<protein>
    <recommendedName>
        <fullName evidence="4">Lipoprotein</fullName>
    </recommendedName>
</protein>
<sequence length="170" mass="20552">MNKQISKKVYLPFLIIFSIAIIFAGCYEIYQHYFTEQGIVRLNWHVDIEQPRHSKIIVDEVSPMSNDGQLYTQYTYDRETIQKLKKKPYWIKVTNKNIKSFNQQLTEYNNSILKYPVHSIKSRQNLLKNPVIINNECYYYVQHDKEKQYAYAIFILNPKEKKLYLLENWL</sequence>
<dbReference type="Proteomes" id="UP000682134">
    <property type="component" value="Unassembled WGS sequence"/>
</dbReference>
<name>A0A940NML3_9BACI</name>
<reference evidence="2" key="1">
    <citation type="submission" date="2021-04" db="EMBL/GenBank/DDBJ databases">
        <title>Genome seq and assembly of Bacillus sp.</title>
        <authorList>
            <person name="Chhetri G."/>
        </authorList>
    </citation>
    <scope>NUCLEOTIDE SEQUENCE</scope>
    <source>
        <strain evidence="2">RG28</strain>
    </source>
</reference>
<dbReference type="AlphaFoldDB" id="A0A940NML3"/>